<reference evidence="1 2" key="1">
    <citation type="submission" date="2021-06" db="EMBL/GenBank/DDBJ databases">
        <authorList>
            <person name="Kallberg Y."/>
            <person name="Tangrot J."/>
            <person name="Rosling A."/>
        </authorList>
    </citation>
    <scope>NUCLEOTIDE SEQUENCE [LARGE SCALE GENOMIC DNA]</scope>
    <source>
        <strain evidence="1 2">120-4 pot B 10/14</strain>
    </source>
</reference>
<dbReference type="EMBL" id="CAJVQB010057411">
    <property type="protein sequence ID" value="CAG8838139.1"/>
    <property type="molecule type" value="Genomic_DNA"/>
</dbReference>
<protein>
    <submittedName>
        <fullName evidence="1">37097_t:CDS:1</fullName>
    </submittedName>
</protein>
<evidence type="ECO:0000313" key="2">
    <source>
        <dbReference type="Proteomes" id="UP000789901"/>
    </source>
</evidence>
<accession>A0ABN7WQA7</accession>
<gene>
    <name evidence="1" type="ORF">GMARGA_LOCUS33824</name>
</gene>
<organism evidence="1 2">
    <name type="scientific">Gigaspora margarita</name>
    <dbReference type="NCBI Taxonomy" id="4874"/>
    <lineage>
        <taxon>Eukaryota</taxon>
        <taxon>Fungi</taxon>
        <taxon>Fungi incertae sedis</taxon>
        <taxon>Mucoromycota</taxon>
        <taxon>Glomeromycotina</taxon>
        <taxon>Glomeromycetes</taxon>
        <taxon>Diversisporales</taxon>
        <taxon>Gigasporaceae</taxon>
        <taxon>Gigaspora</taxon>
    </lineage>
</organism>
<comment type="caution">
    <text evidence="1">The sequence shown here is derived from an EMBL/GenBank/DDBJ whole genome shotgun (WGS) entry which is preliminary data.</text>
</comment>
<name>A0ABN7WQA7_GIGMA</name>
<evidence type="ECO:0000313" key="1">
    <source>
        <dbReference type="EMBL" id="CAG8838139.1"/>
    </source>
</evidence>
<dbReference type="Proteomes" id="UP000789901">
    <property type="component" value="Unassembled WGS sequence"/>
</dbReference>
<feature type="non-terminal residue" evidence="1">
    <location>
        <position position="1"/>
    </location>
</feature>
<keyword evidence="2" id="KW-1185">Reference proteome</keyword>
<sequence>SHRNIIVYTILYGEKKDKLYLTSTYLVDTSFTLIQSAFTQKNIYSQAATFTIANPTSHTHLLLKVFDQMKQKQWVEVKFLWIENLSLHNKLKTGCVSLFESLSELFFEQFFQDSLN</sequence>
<proteinExistence type="predicted"/>